<evidence type="ECO:0000256" key="12">
    <source>
        <dbReference type="ARBA" id="ARBA00022989"/>
    </source>
</evidence>
<keyword evidence="15" id="KW-0472">Membrane</keyword>
<dbReference type="InterPro" id="IPR050805">
    <property type="entry name" value="ATG15_Lipase"/>
</dbReference>
<accession>A0A4S9JX27</accession>
<reference evidence="22 23" key="1">
    <citation type="submission" date="2018-10" db="EMBL/GenBank/DDBJ databases">
        <title>Fifty Aureobasidium pullulans genomes reveal a recombining polyextremotolerant generalist.</title>
        <authorList>
            <person name="Gostincar C."/>
            <person name="Turk M."/>
            <person name="Zajc J."/>
            <person name="Gunde-Cimerman N."/>
        </authorList>
    </citation>
    <scope>NUCLEOTIDE SEQUENCE [LARGE SCALE GENOMIC DNA]</scope>
    <source>
        <strain evidence="22 23">EXF-6604</strain>
    </source>
</reference>
<dbReference type="PANTHER" id="PTHR47175">
    <property type="entry name" value="LIPASE ATG15-RELATED"/>
    <property type="match status" value="1"/>
</dbReference>
<dbReference type="EMBL" id="QZBD01000761">
    <property type="protein sequence ID" value="THY06479.1"/>
    <property type="molecule type" value="Genomic_DNA"/>
</dbReference>
<dbReference type="FunFam" id="3.40.50.1820:FF:000129">
    <property type="entry name" value="Autophagy related lipase Atg15, putative"/>
    <property type="match status" value="1"/>
</dbReference>
<dbReference type="GO" id="GO:0034727">
    <property type="term" value="P:piecemeal microautophagy of the nucleus"/>
    <property type="evidence" value="ECO:0007669"/>
    <property type="project" value="TreeGrafter"/>
</dbReference>
<keyword evidence="12" id="KW-1133">Transmembrane helix</keyword>
<comment type="function">
    <text evidence="17">Lipase which is essential for lysis of subvacuolar cytoplasm to vacuole targeted bodies and intravacuolar autophagic bodies. Involved in the lysis of intravacuolar multivesicular body (MVB) vesicles. The intravacuolar membrane disintegration by ATG15 is critical to life span extension.</text>
</comment>
<sequence>MSTTMRSGLDFLVHLLALSPLAVEPATAARRQRPQEALLPPIPIDYAPLPSQQHEFTLRHIYHKGSHQYPDLLRKVDIKPGVTLEHIPGHDDDSEYGATVSATDSYRVNSGPMTIQRLADRRRKTIDRLLETGRMWGEAVSLPPSAWTMDEIDGPNITDKETVLGFARMAANAYVIKPHTGDWIDVGGGFNYTEDFGWESDGLRGHIFADTKNRTVVIGLKGTSPAVFDGADTTGNDKLNDNLFGSCCCGQGGQSLWKQVCDCQTSAYTCNSTCLVKNLRNKAHYYQAAQELYHNVTEIYPNADIWLTGHSLGGVVTSLLGLTFGLPTVTFETFPEALAASRLGLPTPPGYHIGDHKNRPHTGAYHFGHTADPIYMGTCNSAFSGCTIGGYAFQGKCHTGSRCFYDTMEDFGWRSGIGTHKISNVIHDVIEKYKTVPKCEQDLDCIDCYEWKFFESNGTETTTSSSSTATSTTRTRTETCKTPGWWGCLDESTTVPATTTETITTTTCLSPGWFGCKDEITTTETTTITSGVATPAPAPSVTTTSAAASSSAMISSAPTATATSTSTCKSPGWFGCHDSTTSTKHSATSTSISSTSPASTSTASHTCTSKEFFGLICVDPSATQNKPEPTSSNKTCVKRNYVGKCKEWSYGEGRDVKTDL</sequence>
<keyword evidence="11" id="KW-0735">Signal-anchor</keyword>
<dbReference type="GO" id="GO:0032585">
    <property type="term" value="C:multivesicular body membrane"/>
    <property type="evidence" value="ECO:0007669"/>
    <property type="project" value="UniProtKB-SubCell"/>
</dbReference>
<evidence type="ECO:0000256" key="3">
    <source>
        <dbReference type="ARBA" id="ARBA00004343"/>
    </source>
</evidence>
<feature type="signal peptide" evidence="20">
    <location>
        <begin position="1"/>
        <end position="28"/>
    </location>
</feature>
<keyword evidence="7" id="KW-0812">Transmembrane</keyword>
<feature type="domain" description="Fungal lipase-type" evidence="21">
    <location>
        <begin position="283"/>
        <end position="322"/>
    </location>
</feature>
<dbReference type="InterPro" id="IPR002921">
    <property type="entry name" value="Fungal_lipase-type"/>
</dbReference>
<dbReference type="GO" id="GO:0004806">
    <property type="term" value="F:triacylglycerol lipase activity"/>
    <property type="evidence" value="ECO:0007669"/>
    <property type="project" value="UniProtKB-EC"/>
</dbReference>
<dbReference type="PANTHER" id="PTHR47175:SF2">
    <property type="entry name" value="LIPASE ATG15-RELATED"/>
    <property type="match status" value="1"/>
</dbReference>
<dbReference type="Gene3D" id="3.40.50.1820">
    <property type="entry name" value="alpha/beta hydrolase"/>
    <property type="match status" value="1"/>
</dbReference>
<evidence type="ECO:0000256" key="17">
    <source>
        <dbReference type="ARBA" id="ARBA00024663"/>
    </source>
</evidence>
<keyword evidence="13" id="KW-0072">Autophagy</keyword>
<keyword evidence="8" id="KW-0967">Endosome</keyword>
<proteinExistence type="inferred from homology"/>
<dbReference type="GO" id="GO:0046461">
    <property type="term" value="P:neutral lipid catabolic process"/>
    <property type="evidence" value="ECO:0007669"/>
    <property type="project" value="TreeGrafter"/>
</dbReference>
<keyword evidence="16" id="KW-0325">Glycoprotein</keyword>
<feature type="region of interest" description="Disordered" evidence="19">
    <location>
        <begin position="582"/>
        <end position="604"/>
    </location>
</feature>
<evidence type="ECO:0000256" key="2">
    <source>
        <dbReference type="ARBA" id="ARBA00004270"/>
    </source>
</evidence>
<keyword evidence="10" id="KW-0442">Lipid degradation</keyword>
<dbReference type="GO" id="GO:0006660">
    <property type="term" value="P:phosphatidylserine catabolic process"/>
    <property type="evidence" value="ECO:0007669"/>
    <property type="project" value="TreeGrafter"/>
</dbReference>
<keyword evidence="9 22" id="KW-0378">Hydrolase</keyword>
<evidence type="ECO:0000256" key="8">
    <source>
        <dbReference type="ARBA" id="ARBA00022753"/>
    </source>
</evidence>
<keyword evidence="20" id="KW-0732">Signal</keyword>
<evidence type="ECO:0000313" key="22">
    <source>
        <dbReference type="EMBL" id="THY06479.1"/>
    </source>
</evidence>
<evidence type="ECO:0000256" key="1">
    <source>
        <dbReference type="ARBA" id="ARBA00001024"/>
    </source>
</evidence>
<dbReference type="GO" id="GO:0004620">
    <property type="term" value="F:phospholipase activity"/>
    <property type="evidence" value="ECO:0007669"/>
    <property type="project" value="TreeGrafter"/>
</dbReference>
<comment type="subcellular location">
    <subcellularLocation>
        <location evidence="3">Endosome</location>
        <location evidence="3">Multivesicular body membrane</location>
        <topology evidence="3">Single-pass type II membrane protein</topology>
    </subcellularLocation>
    <subcellularLocation>
        <location evidence="2">Prevacuolar compartment membrane</location>
        <topology evidence="2">Single-pass type II membrane protein</topology>
    </subcellularLocation>
</comment>
<comment type="similarity">
    <text evidence="4">Belongs to the AB hydrolase superfamily. Lipase family.</text>
</comment>
<dbReference type="GO" id="GO:0034496">
    <property type="term" value="P:multivesicular body membrane disassembly"/>
    <property type="evidence" value="ECO:0007669"/>
    <property type="project" value="TreeGrafter"/>
</dbReference>
<dbReference type="SUPFAM" id="SSF53474">
    <property type="entry name" value="alpha/beta-Hydrolases"/>
    <property type="match status" value="1"/>
</dbReference>
<dbReference type="AlphaFoldDB" id="A0A4S9JX27"/>
<evidence type="ECO:0000256" key="4">
    <source>
        <dbReference type="ARBA" id="ARBA00010701"/>
    </source>
</evidence>
<evidence type="ECO:0000256" key="9">
    <source>
        <dbReference type="ARBA" id="ARBA00022801"/>
    </source>
</evidence>
<evidence type="ECO:0000256" key="18">
    <source>
        <dbReference type="ARBA" id="ARBA00029828"/>
    </source>
</evidence>
<evidence type="ECO:0000256" key="20">
    <source>
        <dbReference type="SAM" id="SignalP"/>
    </source>
</evidence>
<dbReference type="CDD" id="cd00519">
    <property type="entry name" value="Lipase_3"/>
    <property type="match status" value="1"/>
</dbReference>
<feature type="chain" id="PRO_5020408563" description="triacylglycerol lipase" evidence="20">
    <location>
        <begin position="29"/>
        <end position="660"/>
    </location>
</feature>
<gene>
    <name evidence="22" type="ORF">D6D01_09893</name>
</gene>
<comment type="subunit">
    <text evidence="5">Binds to both phosphatidylinositol (PI) and phosphatidylinositol 3,5-bisphosphate (PIP2).</text>
</comment>
<organism evidence="22 23">
    <name type="scientific">Aureobasidium pullulans</name>
    <name type="common">Black yeast</name>
    <name type="synonym">Pullularia pullulans</name>
    <dbReference type="NCBI Taxonomy" id="5580"/>
    <lineage>
        <taxon>Eukaryota</taxon>
        <taxon>Fungi</taxon>
        <taxon>Dikarya</taxon>
        <taxon>Ascomycota</taxon>
        <taxon>Pezizomycotina</taxon>
        <taxon>Dothideomycetes</taxon>
        <taxon>Dothideomycetidae</taxon>
        <taxon>Dothideales</taxon>
        <taxon>Saccotheciaceae</taxon>
        <taxon>Aureobasidium</taxon>
    </lineage>
</organism>
<evidence type="ECO:0000256" key="6">
    <source>
        <dbReference type="ARBA" id="ARBA00013279"/>
    </source>
</evidence>
<evidence type="ECO:0000256" key="5">
    <source>
        <dbReference type="ARBA" id="ARBA00011137"/>
    </source>
</evidence>
<evidence type="ECO:0000259" key="21">
    <source>
        <dbReference type="Pfam" id="PF01764"/>
    </source>
</evidence>
<dbReference type="Pfam" id="PF01764">
    <property type="entry name" value="Lipase_3"/>
    <property type="match status" value="1"/>
</dbReference>
<comment type="caution">
    <text evidence="22">The sequence shown here is derived from an EMBL/GenBank/DDBJ whole genome shotgun (WGS) entry which is preliminary data.</text>
</comment>
<keyword evidence="14" id="KW-0443">Lipid metabolism</keyword>
<comment type="catalytic activity">
    <reaction evidence="1">
        <text>a triacylglycerol + H2O = a diacylglycerol + a fatty acid + H(+)</text>
        <dbReference type="Rhea" id="RHEA:12044"/>
        <dbReference type="ChEBI" id="CHEBI:15377"/>
        <dbReference type="ChEBI" id="CHEBI:15378"/>
        <dbReference type="ChEBI" id="CHEBI:17855"/>
        <dbReference type="ChEBI" id="CHEBI:18035"/>
        <dbReference type="ChEBI" id="CHEBI:28868"/>
        <dbReference type="EC" id="3.1.1.3"/>
    </reaction>
</comment>
<evidence type="ECO:0000256" key="10">
    <source>
        <dbReference type="ARBA" id="ARBA00022963"/>
    </source>
</evidence>
<evidence type="ECO:0000256" key="7">
    <source>
        <dbReference type="ARBA" id="ARBA00022692"/>
    </source>
</evidence>
<evidence type="ECO:0000256" key="19">
    <source>
        <dbReference type="SAM" id="MobiDB-lite"/>
    </source>
</evidence>
<evidence type="ECO:0000256" key="13">
    <source>
        <dbReference type="ARBA" id="ARBA00023006"/>
    </source>
</evidence>
<protein>
    <recommendedName>
        <fullName evidence="6">triacylglycerol lipase</fullName>
        <ecNumber evidence="6">3.1.1.3</ecNumber>
    </recommendedName>
    <alternativeName>
        <fullName evidence="18">Autophagy-related protein 15</fullName>
    </alternativeName>
</protein>
<evidence type="ECO:0000256" key="14">
    <source>
        <dbReference type="ARBA" id="ARBA00023098"/>
    </source>
</evidence>
<name>A0A4S9JX27_AURPU</name>
<dbReference type="Proteomes" id="UP000306584">
    <property type="component" value="Unassembled WGS sequence"/>
</dbReference>
<dbReference type="InterPro" id="IPR029058">
    <property type="entry name" value="AB_hydrolase_fold"/>
</dbReference>
<dbReference type="EC" id="3.1.1.3" evidence="6"/>
<evidence type="ECO:0000256" key="11">
    <source>
        <dbReference type="ARBA" id="ARBA00022968"/>
    </source>
</evidence>
<dbReference type="GO" id="GO:0005775">
    <property type="term" value="C:vacuolar lumen"/>
    <property type="evidence" value="ECO:0007669"/>
    <property type="project" value="TreeGrafter"/>
</dbReference>
<evidence type="ECO:0000256" key="15">
    <source>
        <dbReference type="ARBA" id="ARBA00023136"/>
    </source>
</evidence>
<evidence type="ECO:0000313" key="23">
    <source>
        <dbReference type="Proteomes" id="UP000306584"/>
    </source>
</evidence>
<evidence type="ECO:0000256" key="16">
    <source>
        <dbReference type="ARBA" id="ARBA00023180"/>
    </source>
</evidence>